<comment type="caution">
    <text evidence="2">The sequence shown here is derived from an EMBL/GenBank/DDBJ whole genome shotgun (WGS) entry which is preliminary data.</text>
</comment>
<protein>
    <submittedName>
        <fullName evidence="2">FlgN protein</fullName>
    </submittedName>
</protein>
<dbReference type="InterPro" id="IPR007809">
    <property type="entry name" value="FlgN-like"/>
</dbReference>
<reference evidence="2 3" key="1">
    <citation type="submission" date="2019-04" db="EMBL/GenBank/DDBJ databases">
        <authorList>
            <person name="Poehlein A."/>
            <person name="Bengelsdorf F.R."/>
            <person name="Duerre P."/>
            <person name="Daniel R."/>
        </authorList>
    </citation>
    <scope>NUCLEOTIDE SEQUENCE [LARGE SCALE GENOMIC DNA]</scope>
    <source>
        <strain evidence="2 3">BS-1</strain>
    </source>
</reference>
<evidence type="ECO:0000256" key="1">
    <source>
        <dbReference type="ARBA" id="ARBA00022795"/>
    </source>
</evidence>
<dbReference type="AlphaFoldDB" id="A0A4Z0YMJ1"/>
<dbReference type="EMBL" id="SRMQ01000001">
    <property type="protein sequence ID" value="TGJ77882.1"/>
    <property type="molecule type" value="Genomic_DNA"/>
</dbReference>
<accession>A0A4Z0YMJ1</accession>
<dbReference type="Gene3D" id="1.20.58.300">
    <property type="entry name" value="FlgN-like"/>
    <property type="match status" value="1"/>
</dbReference>
<dbReference type="InterPro" id="IPR036679">
    <property type="entry name" value="FlgN-like_sf"/>
</dbReference>
<evidence type="ECO:0000313" key="3">
    <source>
        <dbReference type="Proteomes" id="UP000297714"/>
    </source>
</evidence>
<dbReference type="SUPFAM" id="SSF140566">
    <property type="entry name" value="FlgN-like"/>
    <property type="match status" value="1"/>
</dbReference>
<dbReference type="Proteomes" id="UP000297714">
    <property type="component" value="Unassembled WGS sequence"/>
</dbReference>
<dbReference type="GO" id="GO:0044780">
    <property type="term" value="P:bacterial-type flagellum assembly"/>
    <property type="evidence" value="ECO:0007669"/>
    <property type="project" value="InterPro"/>
</dbReference>
<evidence type="ECO:0000313" key="2">
    <source>
        <dbReference type="EMBL" id="TGJ77882.1"/>
    </source>
</evidence>
<gene>
    <name evidence="2" type="ORF">CAGA_02910</name>
</gene>
<dbReference type="RefSeq" id="WP_135656945.1">
    <property type="nucleotide sequence ID" value="NZ_JAJUFJ010000001.1"/>
</dbReference>
<dbReference type="Pfam" id="PF05130">
    <property type="entry name" value="FlgN"/>
    <property type="match status" value="1"/>
</dbReference>
<sequence length="160" mass="18980">MINGQLSEQLLHFFQNYLLFYKEFLSIEAEKFEDLSRNNLRSLDDRVKQEQAYLLKLRGLEIEREKLVGKTGDPKTTFRQLIPLFDEPYRKEIKAIYDELSNVLLDLREMNRRCNYLTEIKLHNVEVTLNKIKNNPELQNMYNAKAKEGKIPPSVLSMKI</sequence>
<keyword evidence="1" id="KW-1005">Bacterial flagellum biogenesis</keyword>
<keyword evidence="3" id="KW-1185">Reference proteome</keyword>
<organism evidence="2 3">
    <name type="scientific">Caproiciproducens galactitolivorans</name>
    <dbReference type="NCBI Taxonomy" id="642589"/>
    <lineage>
        <taxon>Bacteria</taxon>
        <taxon>Bacillati</taxon>
        <taxon>Bacillota</taxon>
        <taxon>Clostridia</taxon>
        <taxon>Eubacteriales</taxon>
        <taxon>Acutalibacteraceae</taxon>
        <taxon>Caproiciproducens</taxon>
    </lineage>
</organism>
<name>A0A4Z0YMJ1_9FIRM</name>
<dbReference type="OrthoDB" id="1933059at2"/>
<proteinExistence type="predicted"/>